<keyword evidence="1" id="KW-0472">Membrane</keyword>
<comment type="caution">
    <text evidence="2">The sequence shown here is derived from an EMBL/GenBank/DDBJ whole genome shotgun (WGS) entry which is preliminary data.</text>
</comment>
<name>A0A425Y8B0_9BACT</name>
<reference evidence="2 3" key="1">
    <citation type="submission" date="2018-07" db="EMBL/GenBank/DDBJ databases">
        <title>Draft genome sequence of Ancylomarina sp. M1P.</title>
        <authorList>
            <person name="Yadav S."/>
            <person name="Villanueva L."/>
            <person name="Damste J.S.S."/>
        </authorList>
    </citation>
    <scope>NUCLEOTIDE SEQUENCE [LARGE SCALE GENOMIC DNA]</scope>
    <source>
        <strain evidence="2 3">M1P</strain>
    </source>
</reference>
<dbReference type="EMBL" id="QQWG01000001">
    <property type="protein sequence ID" value="RRG24647.1"/>
    <property type="molecule type" value="Genomic_DNA"/>
</dbReference>
<evidence type="ECO:0008006" key="4">
    <source>
        <dbReference type="Google" id="ProtNLM"/>
    </source>
</evidence>
<dbReference type="RefSeq" id="WP_125029052.1">
    <property type="nucleotide sequence ID" value="NZ_JAPXVP010000001.1"/>
</dbReference>
<evidence type="ECO:0000313" key="3">
    <source>
        <dbReference type="Proteomes" id="UP000285794"/>
    </source>
</evidence>
<sequence length="154" mass="16346">MEKIKTNAGHGLGVAGLVLGILSLLLAFIPCVGVIAIGPGVIAIVLSIVGLVQANKGNGARGINIAALVISAFGTLIACLWLFVFVGIASLDEDQIEGMVEDVIEEVVRGTNSCNTDLQDELNKLEMQLDSIKIDETIHIQTDSMKIKIHIEKE</sequence>
<feature type="transmembrane region" description="Helical" evidence="1">
    <location>
        <begin position="65"/>
        <end position="89"/>
    </location>
</feature>
<feature type="transmembrane region" description="Helical" evidence="1">
    <location>
        <begin position="35"/>
        <end position="53"/>
    </location>
</feature>
<protein>
    <recommendedName>
        <fullName evidence="4">DUF4190 domain-containing protein</fullName>
    </recommendedName>
</protein>
<keyword evidence="1" id="KW-1133">Transmembrane helix</keyword>
<gene>
    <name evidence="2" type="ORF">DWB61_01115</name>
</gene>
<evidence type="ECO:0000256" key="1">
    <source>
        <dbReference type="SAM" id="Phobius"/>
    </source>
</evidence>
<accession>A0A425Y8B0</accession>
<keyword evidence="3" id="KW-1185">Reference proteome</keyword>
<dbReference type="Proteomes" id="UP000285794">
    <property type="component" value="Unassembled WGS sequence"/>
</dbReference>
<feature type="transmembrane region" description="Helical" evidence="1">
    <location>
        <begin position="12"/>
        <end position="29"/>
    </location>
</feature>
<organism evidence="2 3">
    <name type="scientific">Ancylomarina euxinus</name>
    <dbReference type="NCBI Taxonomy" id="2283627"/>
    <lineage>
        <taxon>Bacteria</taxon>
        <taxon>Pseudomonadati</taxon>
        <taxon>Bacteroidota</taxon>
        <taxon>Bacteroidia</taxon>
        <taxon>Marinilabiliales</taxon>
        <taxon>Marinifilaceae</taxon>
        <taxon>Ancylomarina</taxon>
    </lineage>
</organism>
<evidence type="ECO:0000313" key="2">
    <source>
        <dbReference type="EMBL" id="RRG24647.1"/>
    </source>
</evidence>
<keyword evidence="1" id="KW-0812">Transmembrane</keyword>
<proteinExistence type="predicted"/>
<dbReference type="AlphaFoldDB" id="A0A425Y8B0"/>
<dbReference type="OrthoDB" id="1121427at2"/>